<dbReference type="GO" id="GO:0005737">
    <property type="term" value="C:cytoplasm"/>
    <property type="evidence" value="ECO:0007669"/>
    <property type="project" value="TreeGrafter"/>
</dbReference>
<dbReference type="InterPro" id="IPR037464">
    <property type="entry name" value="Taspase1"/>
</dbReference>
<gene>
    <name evidence="1" type="ORF">MUCCIDRAFT_111358</name>
</gene>
<dbReference type="CDD" id="cd04514">
    <property type="entry name" value="Taspase1_like"/>
    <property type="match status" value="1"/>
</dbReference>
<keyword evidence="2" id="KW-1185">Reference proteome</keyword>
<dbReference type="STRING" id="747725.A0A168K510"/>
<dbReference type="Pfam" id="PF01112">
    <property type="entry name" value="Asparaginase_2"/>
    <property type="match status" value="2"/>
</dbReference>
<evidence type="ECO:0008006" key="3">
    <source>
        <dbReference type="Google" id="ProtNLM"/>
    </source>
</evidence>
<dbReference type="VEuPathDB" id="FungiDB:MUCCIDRAFT_111358"/>
<dbReference type="OrthoDB" id="2262349at2759"/>
<dbReference type="PANTHER" id="PTHR10188:SF8">
    <property type="entry name" value="THREONINE ASPARTASE 1"/>
    <property type="match status" value="1"/>
</dbReference>
<proteinExistence type="predicted"/>
<reference evidence="1 2" key="1">
    <citation type="submission" date="2015-06" db="EMBL/GenBank/DDBJ databases">
        <title>Expansion of signal transduction pathways in fungi by whole-genome duplication.</title>
        <authorList>
            <consortium name="DOE Joint Genome Institute"/>
            <person name="Corrochano L.M."/>
            <person name="Kuo A."/>
            <person name="Marcet-Houben M."/>
            <person name="Polaino S."/>
            <person name="Salamov A."/>
            <person name="Villalobos J.M."/>
            <person name="Alvarez M.I."/>
            <person name="Avalos J."/>
            <person name="Benito E.P."/>
            <person name="Benoit I."/>
            <person name="Burger G."/>
            <person name="Camino L.P."/>
            <person name="Canovas D."/>
            <person name="Cerda-Olmedo E."/>
            <person name="Cheng J.-F."/>
            <person name="Dominguez A."/>
            <person name="Elias M."/>
            <person name="Eslava A.P."/>
            <person name="Glaser F."/>
            <person name="Grimwood J."/>
            <person name="Gutierrez G."/>
            <person name="Heitman J."/>
            <person name="Henrissat B."/>
            <person name="Iturriaga E.A."/>
            <person name="Lang B.F."/>
            <person name="Lavin J.L."/>
            <person name="Lee S."/>
            <person name="Li W."/>
            <person name="Lindquist E."/>
            <person name="Lopez-Garcia S."/>
            <person name="Luque E.M."/>
            <person name="Marcos A.T."/>
            <person name="Martin J."/>
            <person name="Mccluskey K."/>
            <person name="Medina H.R."/>
            <person name="Miralles-Duran A."/>
            <person name="Miyazaki A."/>
            <person name="Munoz-Torres E."/>
            <person name="Oguiza J.A."/>
            <person name="Ohm R."/>
            <person name="Olmedo M."/>
            <person name="Orejas M."/>
            <person name="Ortiz-Castellanos L."/>
            <person name="Pisabarro A.G."/>
            <person name="Rodriguez-Romero J."/>
            <person name="Ruiz-Herrera J."/>
            <person name="Ruiz-Vazquez R."/>
            <person name="Sanz C."/>
            <person name="Schackwitz W."/>
            <person name="Schmutz J."/>
            <person name="Shahriari M."/>
            <person name="Shelest E."/>
            <person name="Silva-Franco F."/>
            <person name="Soanes D."/>
            <person name="Syed K."/>
            <person name="Tagua V.G."/>
            <person name="Talbot N.J."/>
            <person name="Thon M."/>
            <person name="De Vries R.P."/>
            <person name="Wiebenga A."/>
            <person name="Yadav J.S."/>
            <person name="Braun E.L."/>
            <person name="Baker S."/>
            <person name="Garre V."/>
            <person name="Horwitz B."/>
            <person name="Torres-Martinez S."/>
            <person name="Idnurm A."/>
            <person name="Herrera-Estrella A."/>
            <person name="Gabaldon T."/>
            <person name="Grigoriev I.V."/>
        </authorList>
    </citation>
    <scope>NUCLEOTIDE SEQUENCE [LARGE SCALE GENOMIC DNA]</scope>
    <source>
        <strain evidence="1 2">CBS 277.49</strain>
    </source>
</reference>
<dbReference type="SUPFAM" id="SSF56235">
    <property type="entry name" value="N-terminal nucleophile aminohydrolases (Ntn hydrolases)"/>
    <property type="match status" value="1"/>
</dbReference>
<accession>A0A168K510</accession>
<name>A0A168K510_MUCCL</name>
<dbReference type="GO" id="GO:0051604">
    <property type="term" value="P:protein maturation"/>
    <property type="evidence" value="ECO:0007669"/>
    <property type="project" value="TreeGrafter"/>
</dbReference>
<comment type="caution">
    <text evidence="1">The sequence shown here is derived from an EMBL/GenBank/DDBJ whole genome shotgun (WGS) entry which is preliminary data.</text>
</comment>
<dbReference type="EMBL" id="AMYB01000005">
    <property type="protein sequence ID" value="OAD02008.1"/>
    <property type="molecule type" value="Genomic_DNA"/>
</dbReference>
<organism evidence="1 2">
    <name type="scientific">Mucor lusitanicus CBS 277.49</name>
    <dbReference type="NCBI Taxonomy" id="747725"/>
    <lineage>
        <taxon>Eukaryota</taxon>
        <taxon>Fungi</taxon>
        <taxon>Fungi incertae sedis</taxon>
        <taxon>Mucoromycota</taxon>
        <taxon>Mucoromycotina</taxon>
        <taxon>Mucoromycetes</taxon>
        <taxon>Mucorales</taxon>
        <taxon>Mucorineae</taxon>
        <taxon>Mucoraceae</taxon>
        <taxon>Mucor</taxon>
    </lineage>
</organism>
<evidence type="ECO:0000313" key="1">
    <source>
        <dbReference type="EMBL" id="OAD02008.1"/>
    </source>
</evidence>
<protein>
    <recommendedName>
        <fullName evidence="3">Asparaginase</fullName>
    </recommendedName>
</protein>
<sequence length="293" mass="31759">MAVLNQGGSSVQAVTEAIKQLENDPSTNAGYGSNLSLTGKVECDASLMTGKTGTFGAVGAANGLRNPIETPYQMITEAEKGLLSLGRIPPMQVCFLLQTELKTGPKLHELMEKDYQANAHEIYLKHIQMLVDEQNSQTAGVSSGGISLKSPGRVGEAAMYGSGCWAQNEKGDLPGVACSTTGTGEQIMRTMFTYKCVERLLKEDDIQAAVVDTLNKDFLESPMLDIYDQKSVGTIALRSQKSRGKTRVEFWFGHVTEDMGIGYFSDKMKAPKAFVSRKASSNDKLVSRGWLIP</sequence>
<dbReference type="InterPro" id="IPR029055">
    <property type="entry name" value="Ntn_hydrolases_N"/>
</dbReference>
<dbReference type="Proteomes" id="UP000077051">
    <property type="component" value="Unassembled WGS sequence"/>
</dbReference>
<dbReference type="InterPro" id="IPR000246">
    <property type="entry name" value="Peptidase_T2"/>
</dbReference>
<dbReference type="AlphaFoldDB" id="A0A168K510"/>
<dbReference type="GO" id="GO:0004298">
    <property type="term" value="F:threonine-type endopeptidase activity"/>
    <property type="evidence" value="ECO:0007669"/>
    <property type="project" value="InterPro"/>
</dbReference>
<evidence type="ECO:0000313" key="2">
    <source>
        <dbReference type="Proteomes" id="UP000077051"/>
    </source>
</evidence>
<dbReference type="PANTHER" id="PTHR10188">
    <property type="entry name" value="L-ASPARAGINASE"/>
    <property type="match status" value="1"/>
</dbReference>
<dbReference type="Gene3D" id="3.60.20.30">
    <property type="entry name" value="(Glycosyl)asparaginase"/>
    <property type="match status" value="1"/>
</dbReference>